<protein>
    <submittedName>
        <fullName evidence="7">Lipopolysaccharide biosynthesis protein</fullName>
    </submittedName>
</protein>
<comment type="subcellular location">
    <subcellularLocation>
        <location evidence="1">Cell membrane</location>
        <topology evidence="1">Multi-pass membrane protein</topology>
    </subcellularLocation>
</comment>
<keyword evidence="8" id="KW-1185">Reference proteome</keyword>
<feature type="transmembrane region" description="Helical" evidence="6">
    <location>
        <begin position="131"/>
        <end position="150"/>
    </location>
</feature>
<dbReference type="EMBL" id="JBHTGQ010000031">
    <property type="protein sequence ID" value="MFC7750929.1"/>
    <property type="molecule type" value="Genomic_DNA"/>
</dbReference>
<dbReference type="InterPro" id="IPR050833">
    <property type="entry name" value="Poly_Biosynth_Transport"/>
</dbReference>
<keyword evidence="5 6" id="KW-0472">Membrane</keyword>
<sequence length="460" mass="48908">MMPRSALHGHRRRIRWLSLLTGSGSNAHSIRTLAVSLTIMAVNLITGIATARYLGPSGKGYATAMTLCATVMANCFMLGLPSALLFNMKKRPEQAAAHYGSALAVVGAAGLTAVVAGFFLLPLWLDGYPPGIVAAARLFLLTVPVLLAEYANNAALQAMGEFNTFNVLRMLPHLGTCACLAALMASGMLDPYWTALAYGLPTVPITLALTVRLWRKHAPRLRSIRTSLRPLLRYGSRSAGNDLMGTLSLYADQLVVALFLSSKELGLYLVVLSLSRVVNVAQSALVMVLFPKAAGMEPGKAAELVKRLFRVSIWGTMLIAAAFMLVGPWLIRTLYGPAYGEAVPVYRLLLLEVVLSGAALVLSQSFMSAGKPGVCSLQQSVGLGVLLTLLVGLAPRFGIVGAGVSLLSATAVRFGIVWLAYPRVLKIGLPGFWPTLEDIRWLIANVTAGGRGRYTAGSGS</sequence>
<evidence type="ECO:0000256" key="5">
    <source>
        <dbReference type="ARBA" id="ARBA00023136"/>
    </source>
</evidence>
<feature type="transmembrane region" description="Helical" evidence="6">
    <location>
        <begin position="171"/>
        <end position="189"/>
    </location>
</feature>
<evidence type="ECO:0000256" key="1">
    <source>
        <dbReference type="ARBA" id="ARBA00004651"/>
    </source>
</evidence>
<reference evidence="8" key="1">
    <citation type="journal article" date="2019" name="Int. J. Syst. Evol. Microbiol.">
        <title>The Global Catalogue of Microorganisms (GCM) 10K type strain sequencing project: providing services to taxonomists for standard genome sequencing and annotation.</title>
        <authorList>
            <consortium name="The Broad Institute Genomics Platform"/>
            <consortium name="The Broad Institute Genome Sequencing Center for Infectious Disease"/>
            <person name="Wu L."/>
            <person name="Ma J."/>
        </authorList>
    </citation>
    <scope>NUCLEOTIDE SEQUENCE [LARGE SCALE GENOMIC DNA]</scope>
    <source>
        <strain evidence="8">JCM 18657</strain>
    </source>
</reference>
<feature type="transmembrane region" description="Helical" evidence="6">
    <location>
        <begin position="99"/>
        <end position="125"/>
    </location>
</feature>
<feature type="transmembrane region" description="Helical" evidence="6">
    <location>
        <begin position="267"/>
        <end position="290"/>
    </location>
</feature>
<evidence type="ECO:0000256" key="4">
    <source>
        <dbReference type="ARBA" id="ARBA00022989"/>
    </source>
</evidence>
<keyword evidence="4 6" id="KW-1133">Transmembrane helix</keyword>
<feature type="transmembrane region" description="Helical" evidence="6">
    <location>
        <begin position="343"/>
        <end position="362"/>
    </location>
</feature>
<name>A0ABW2V457_9BACL</name>
<feature type="transmembrane region" description="Helical" evidence="6">
    <location>
        <begin position="399"/>
        <end position="421"/>
    </location>
</feature>
<evidence type="ECO:0000313" key="7">
    <source>
        <dbReference type="EMBL" id="MFC7750929.1"/>
    </source>
</evidence>
<dbReference type="PANTHER" id="PTHR30250">
    <property type="entry name" value="PST FAMILY PREDICTED COLANIC ACID TRANSPORTER"/>
    <property type="match status" value="1"/>
</dbReference>
<dbReference type="Proteomes" id="UP001596528">
    <property type="component" value="Unassembled WGS sequence"/>
</dbReference>
<feature type="transmembrane region" description="Helical" evidence="6">
    <location>
        <begin position="195"/>
        <end position="214"/>
    </location>
</feature>
<feature type="transmembrane region" description="Helical" evidence="6">
    <location>
        <begin position="311"/>
        <end position="331"/>
    </location>
</feature>
<evidence type="ECO:0000256" key="6">
    <source>
        <dbReference type="SAM" id="Phobius"/>
    </source>
</evidence>
<feature type="transmembrane region" description="Helical" evidence="6">
    <location>
        <begin position="33"/>
        <end position="55"/>
    </location>
</feature>
<comment type="caution">
    <text evidence="7">The sequence shown here is derived from an EMBL/GenBank/DDBJ whole genome shotgun (WGS) entry which is preliminary data.</text>
</comment>
<evidence type="ECO:0000256" key="2">
    <source>
        <dbReference type="ARBA" id="ARBA00022475"/>
    </source>
</evidence>
<evidence type="ECO:0000313" key="8">
    <source>
        <dbReference type="Proteomes" id="UP001596528"/>
    </source>
</evidence>
<dbReference type="PANTHER" id="PTHR30250:SF11">
    <property type="entry name" value="O-ANTIGEN TRANSPORTER-RELATED"/>
    <property type="match status" value="1"/>
</dbReference>
<keyword evidence="3 6" id="KW-0812">Transmembrane</keyword>
<accession>A0ABW2V457</accession>
<gene>
    <name evidence="7" type="ORF">ACFQWB_13460</name>
</gene>
<dbReference type="Pfam" id="PF13440">
    <property type="entry name" value="Polysacc_synt_3"/>
    <property type="match status" value="1"/>
</dbReference>
<organism evidence="7 8">
    <name type="scientific">Paenibacillus thermoaerophilus</name>
    <dbReference type="NCBI Taxonomy" id="1215385"/>
    <lineage>
        <taxon>Bacteria</taxon>
        <taxon>Bacillati</taxon>
        <taxon>Bacillota</taxon>
        <taxon>Bacilli</taxon>
        <taxon>Bacillales</taxon>
        <taxon>Paenibacillaceae</taxon>
        <taxon>Paenibacillus</taxon>
    </lineage>
</organism>
<feature type="transmembrane region" description="Helical" evidence="6">
    <location>
        <begin position="61"/>
        <end position="87"/>
    </location>
</feature>
<dbReference type="RefSeq" id="WP_138789262.1">
    <property type="nucleotide sequence ID" value="NZ_JBHTGQ010000031.1"/>
</dbReference>
<feature type="transmembrane region" description="Helical" evidence="6">
    <location>
        <begin position="374"/>
        <end position="393"/>
    </location>
</feature>
<proteinExistence type="predicted"/>
<evidence type="ECO:0000256" key="3">
    <source>
        <dbReference type="ARBA" id="ARBA00022692"/>
    </source>
</evidence>
<keyword evidence="2" id="KW-1003">Cell membrane</keyword>